<dbReference type="EMBL" id="VSSQ01102632">
    <property type="protein sequence ID" value="MPN43906.1"/>
    <property type="molecule type" value="Genomic_DNA"/>
</dbReference>
<reference evidence="1" key="1">
    <citation type="submission" date="2019-08" db="EMBL/GenBank/DDBJ databases">
        <authorList>
            <person name="Kucharzyk K."/>
            <person name="Murdoch R.W."/>
            <person name="Higgins S."/>
            <person name="Loffler F."/>
        </authorList>
    </citation>
    <scope>NUCLEOTIDE SEQUENCE</scope>
</reference>
<sequence>MSLFLFSIALVALCVFLLCFNIIFRKDGKFPVSEVGHNKEMKKLGLRCAKAEEKELWGVNGTMKKKKGLSYSPAEGCSSCSGSSCEGCC</sequence>
<name>A0A645HZ91_9ZZZZ</name>
<evidence type="ECO:0000313" key="1">
    <source>
        <dbReference type="EMBL" id="MPN43906.1"/>
    </source>
</evidence>
<organism evidence="1">
    <name type="scientific">bioreactor metagenome</name>
    <dbReference type="NCBI Taxonomy" id="1076179"/>
    <lineage>
        <taxon>unclassified sequences</taxon>
        <taxon>metagenomes</taxon>
        <taxon>ecological metagenomes</taxon>
    </lineage>
</organism>
<accession>A0A645HZ91</accession>
<gene>
    <name evidence="1" type="ORF">SDC9_191467</name>
</gene>
<dbReference type="AlphaFoldDB" id="A0A645HZ91"/>
<proteinExistence type="predicted"/>
<comment type="caution">
    <text evidence="1">The sequence shown here is derived from an EMBL/GenBank/DDBJ whole genome shotgun (WGS) entry which is preliminary data.</text>
</comment>
<protein>
    <submittedName>
        <fullName evidence="1">Uncharacterized protein</fullName>
    </submittedName>
</protein>